<protein>
    <submittedName>
        <fullName evidence="1">Uncharacterized protein</fullName>
    </submittedName>
</protein>
<accession>X1H851</accession>
<dbReference type="AlphaFoldDB" id="X1H851"/>
<evidence type="ECO:0000313" key="1">
    <source>
        <dbReference type="EMBL" id="GAH66391.1"/>
    </source>
</evidence>
<dbReference type="EMBL" id="BARU01025435">
    <property type="protein sequence ID" value="GAH66391.1"/>
    <property type="molecule type" value="Genomic_DNA"/>
</dbReference>
<proteinExistence type="predicted"/>
<reference evidence="1" key="1">
    <citation type="journal article" date="2014" name="Front. Microbiol.">
        <title>High frequency of phylogenetically diverse reductive dehalogenase-homologous genes in deep subseafloor sedimentary metagenomes.</title>
        <authorList>
            <person name="Kawai M."/>
            <person name="Futagami T."/>
            <person name="Toyoda A."/>
            <person name="Takaki Y."/>
            <person name="Nishi S."/>
            <person name="Hori S."/>
            <person name="Arai W."/>
            <person name="Tsubouchi T."/>
            <person name="Morono Y."/>
            <person name="Uchiyama I."/>
            <person name="Ito T."/>
            <person name="Fujiyama A."/>
            <person name="Inagaki F."/>
            <person name="Takami H."/>
        </authorList>
    </citation>
    <scope>NUCLEOTIDE SEQUENCE</scope>
    <source>
        <strain evidence="1">Expedition CK06-06</strain>
    </source>
</reference>
<name>X1H851_9ZZZZ</name>
<organism evidence="1">
    <name type="scientific">marine sediment metagenome</name>
    <dbReference type="NCBI Taxonomy" id="412755"/>
    <lineage>
        <taxon>unclassified sequences</taxon>
        <taxon>metagenomes</taxon>
        <taxon>ecological metagenomes</taxon>
    </lineage>
</organism>
<feature type="non-terminal residue" evidence="1">
    <location>
        <position position="59"/>
    </location>
</feature>
<gene>
    <name evidence="1" type="ORF">S03H2_40978</name>
</gene>
<sequence>MIYIIYIILKYSHRLKDSKTKKLFGCDQEMVVLKGMGGFYVKGRPSAYKAKDAAYTVGG</sequence>
<comment type="caution">
    <text evidence="1">The sequence shown here is derived from an EMBL/GenBank/DDBJ whole genome shotgun (WGS) entry which is preliminary data.</text>
</comment>